<protein>
    <submittedName>
        <fullName evidence="2">Uncharacterized protein</fullName>
    </submittedName>
</protein>
<sequence>MRPHRLTGTTAGRAVAPHLVHADGTPGANPYRTPVVVGTRAVTRDDTLDVAMAPAGGRAVVLRPS</sequence>
<accession>A0ABW6LR86</accession>
<proteinExistence type="predicted"/>
<feature type="region of interest" description="Disordered" evidence="1">
    <location>
        <begin position="1"/>
        <end position="32"/>
    </location>
</feature>
<dbReference type="Proteomes" id="UP001601288">
    <property type="component" value="Unassembled WGS sequence"/>
</dbReference>
<reference evidence="2 3" key="1">
    <citation type="submission" date="2024-10" db="EMBL/GenBank/DDBJ databases">
        <title>The Natural Products Discovery Center: Release of the First 8490 Sequenced Strains for Exploring Actinobacteria Biosynthetic Diversity.</title>
        <authorList>
            <person name="Kalkreuter E."/>
            <person name="Kautsar S.A."/>
            <person name="Yang D."/>
            <person name="Bader C.D."/>
            <person name="Teijaro C.N."/>
            <person name="Fluegel L."/>
            <person name="Davis C.M."/>
            <person name="Simpson J.R."/>
            <person name="Lauterbach L."/>
            <person name="Steele A.D."/>
            <person name="Gui C."/>
            <person name="Meng S."/>
            <person name="Li G."/>
            <person name="Viehrig K."/>
            <person name="Ye F."/>
            <person name="Su P."/>
            <person name="Kiefer A.F."/>
            <person name="Nichols A."/>
            <person name="Cepeda A.J."/>
            <person name="Yan W."/>
            <person name="Fan B."/>
            <person name="Jiang Y."/>
            <person name="Adhikari A."/>
            <person name="Zheng C.-J."/>
            <person name="Schuster L."/>
            <person name="Cowan T.M."/>
            <person name="Smanski M.J."/>
            <person name="Chevrette M.G."/>
            <person name="De Carvalho L.P.S."/>
            <person name="Shen B."/>
        </authorList>
    </citation>
    <scope>NUCLEOTIDE SEQUENCE [LARGE SCALE GENOMIC DNA]</scope>
    <source>
        <strain evidence="2 3">NPDC007066</strain>
    </source>
</reference>
<gene>
    <name evidence="2" type="ORF">ACFYM3_37065</name>
</gene>
<dbReference type="RefSeq" id="WP_358279983.1">
    <property type="nucleotide sequence ID" value="NZ_JBEYGJ010000007.1"/>
</dbReference>
<dbReference type="EMBL" id="JBIAFP010000031">
    <property type="protein sequence ID" value="MFE9230092.1"/>
    <property type="molecule type" value="Genomic_DNA"/>
</dbReference>
<organism evidence="2 3">
    <name type="scientific">Streptomyces massasporeus</name>
    <dbReference type="NCBI Taxonomy" id="67324"/>
    <lineage>
        <taxon>Bacteria</taxon>
        <taxon>Bacillati</taxon>
        <taxon>Actinomycetota</taxon>
        <taxon>Actinomycetes</taxon>
        <taxon>Kitasatosporales</taxon>
        <taxon>Streptomycetaceae</taxon>
        <taxon>Streptomyces</taxon>
    </lineage>
</organism>
<evidence type="ECO:0000256" key="1">
    <source>
        <dbReference type="SAM" id="MobiDB-lite"/>
    </source>
</evidence>
<evidence type="ECO:0000313" key="3">
    <source>
        <dbReference type="Proteomes" id="UP001601288"/>
    </source>
</evidence>
<evidence type="ECO:0000313" key="2">
    <source>
        <dbReference type="EMBL" id="MFE9230092.1"/>
    </source>
</evidence>
<comment type="caution">
    <text evidence="2">The sequence shown here is derived from an EMBL/GenBank/DDBJ whole genome shotgun (WGS) entry which is preliminary data.</text>
</comment>
<keyword evidence="3" id="KW-1185">Reference proteome</keyword>
<name>A0ABW6LR86_9ACTN</name>